<feature type="transmembrane region" description="Helical" evidence="17">
    <location>
        <begin position="99"/>
        <end position="117"/>
    </location>
</feature>
<evidence type="ECO:0000256" key="5">
    <source>
        <dbReference type="ARBA" id="ARBA00013174"/>
    </source>
</evidence>
<evidence type="ECO:0000256" key="14">
    <source>
        <dbReference type="ARBA" id="ARBA00023264"/>
    </source>
</evidence>
<keyword evidence="19" id="KW-1185">Reference proteome</keyword>
<feature type="transmembrane region" description="Helical" evidence="17">
    <location>
        <begin position="12"/>
        <end position="30"/>
    </location>
</feature>
<dbReference type="InterPro" id="IPR048254">
    <property type="entry name" value="CDP_ALCOHOL_P_TRANSF_CS"/>
</dbReference>
<dbReference type="Gene3D" id="1.20.120.1760">
    <property type="match status" value="1"/>
</dbReference>
<dbReference type="NCBIfam" id="TIGR00473">
    <property type="entry name" value="pssA"/>
    <property type="match status" value="1"/>
</dbReference>
<evidence type="ECO:0000256" key="7">
    <source>
        <dbReference type="ARBA" id="ARBA00022516"/>
    </source>
</evidence>
<comment type="caution">
    <text evidence="18">The sequence shown here is derived from an EMBL/GenBank/DDBJ whole genome shotgun (WGS) entry which is preliminary data.</text>
</comment>
<comment type="similarity">
    <text evidence="4 16">Belongs to the CDP-alcohol phosphatidyltransferase class-I family.</text>
</comment>
<keyword evidence="12 17" id="KW-0472">Membrane</keyword>
<evidence type="ECO:0000256" key="10">
    <source>
        <dbReference type="ARBA" id="ARBA00022989"/>
    </source>
</evidence>
<evidence type="ECO:0000313" key="19">
    <source>
        <dbReference type="Proteomes" id="UP000091979"/>
    </source>
</evidence>
<keyword evidence="7" id="KW-0444">Lipid biosynthesis</keyword>
<dbReference type="EMBL" id="JXMS01000010">
    <property type="protein sequence ID" value="OBQ52419.1"/>
    <property type="molecule type" value="Genomic_DNA"/>
</dbReference>
<keyword evidence="11" id="KW-0443">Lipid metabolism</keyword>
<feature type="transmembrane region" description="Helical" evidence="17">
    <location>
        <begin position="129"/>
        <end position="152"/>
    </location>
</feature>
<protein>
    <recommendedName>
        <fullName evidence="6">CDP-diacylglycerol--serine O-phosphatidyltransferase</fullName>
        <ecNumber evidence="5">2.7.8.8</ecNumber>
    </recommendedName>
    <alternativeName>
        <fullName evidence="15">Phosphatidylserine synthase</fullName>
    </alternativeName>
</protein>
<dbReference type="EC" id="2.7.8.8" evidence="5"/>
<evidence type="ECO:0000313" key="18">
    <source>
        <dbReference type="EMBL" id="OBQ52419.1"/>
    </source>
</evidence>
<sequence>MHQSKARKGIYILPNLFTTASLFAGFMGLVWASAGKFELCAAAILFSALMDGLDGKVARLTGTASEFGVQYDSLCDLVAFGLVPSFMMYSMYLHQYNRLGIAVAFLFAACAALRLARFNVSTAVVPKKFFIGLPSPAGGCALAAFVFFTQYIPAEFNGMLPAFALALTFVAAFSMVSRVRYFSFKEYGFVKARPFSTLVSAILIFTLIISEPKLLGFIIIGGYIISGPVYTFLFLSRRSTKLLGDLSES</sequence>
<feature type="transmembrane region" description="Helical" evidence="17">
    <location>
        <begin position="158"/>
        <end position="176"/>
    </location>
</feature>
<dbReference type="GO" id="GO:0016020">
    <property type="term" value="C:membrane"/>
    <property type="evidence" value="ECO:0007669"/>
    <property type="project" value="UniProtKB-SubCell"/>
</dbReference>
<keyword evidence="10 17" id="KW-1133">Transmembrane helix</keyword>
<dbReference type="InterPro" id="IPR000462">
    <property type="entry name" value="CDP-OH_P_trans"/>
</dbReference>
<gene>
    <name evidence="18" type="ORF">SP90_07545</name>
</gene>
<evidence type="ECO:0000256" key="11">
    <source>
        <dbReference type="ARBA" id="ARBA00023098"/>
    </source>
</evidence>
<evidence type="ECO:0000256" key="17">
    <source>
        <dbReference type="SAM" id="Phobius"/>
    </source>
</evidence>
<keyword evidence="14" id="KW-1208">Phospholipid metabolism</keyword>
<dbReference type="PROSITE" id="PS00379">
    <property type="entry name" value="CDP_ALCOHOL_P_TRANSF"/>
    <property type="match status" value="1"/>
</dbReference>
<comment type="catalytic activity">
    <reaction evidence="1">
        <text>a CDP-1,2-diacyl-sn-glycerol + L-serine = a 1,2-diacyl-sn-glycero-3-phospho-L-serine + CMP + H(+)</text>
        <dbReference type="Rhea" id="RHEA:16913"/>
        <dbReference type="ChEBI" id="CHEBI:15378"/>
        <dbReference type="ChEBI" id="CHEBI:33384"/>
        <dbReference type="ChEBI" id="CHEBI:57262"/>
        <dbReference type="ChEBI" id="CHEBI:58332"/>
        <dbReference type="ChEBI" id="CHEBI:60377"/>
        <dbReference type="EC" id="2.7.8.8"/>
    </reaction>
</comment>
<evidence type="ECO:0000256" key="13">
    <source>
        <dbReference type="ARBA" id="ARBA00023209"/>
    </source>
</evidence>
<evidence type="ECO:0000256" key="15">
    <source>
        <dbReference type="ARBA" id="ARBA00032361"/>
    </source>
</evidence>
<comment type="subcellular location">
    <subcellularLocation>
        <location evidence="3">Endomembrane system</location>
    </subcellularLocation>
    <subcellularLocation>
        <location evidence="2">Membrane</location>
        <topology evidence="2">Multi-pass membrane protein</topology>
    </subcellularLocation>
</comment>
<evidence type="ECO:0000256" key="1">
    <source>
        <dbReference type="ARBA" id="ARBA00000287"/>
    </source>
</evidence>
<evidence type="ECO:0000256" key="12">
    <source>
        <dbReference type="ARBA" id="ARBA00023136"/>
    </source>
</evidence>
<keyword evidence="13" id="KW-0594">Phospholipid biosynthesis</keyword>
<dbReference type="InterPro" id="IPR004533">
    <property type="entry name" value="CDP-diaglyc--ser_O-PTrfase"/>
</dbReference>
<evidence type="ECO:0000256" key="4">
    <source>
        <dbReference type="ARBA" id="ARBA00010441"/>
    </source>
</evidence>
<dbReference type="Pfam" id="PF01066">
    <property type="entry name" value="CDP-OH_P_transf"/>
    <property type="match status" value="1"/>
</dbReference>
<dbReference type="Proteomes" id="UP000091979">
    <property type="component" value="Unassembled WGS sequence"/>
</dbReference>
<dbReference type="GO" id="GO:0003882">
    <property type="term" value="F:CDP-diacylglycerol-serine O-phosphatidyltransferase activity"/>
    <property type="evidence" value="ECO:0007669"/>
    <property type="project" value="UniProtKB-EC"/>
</dbReference>
<proteinExistence type="inferred from homology"/>
<evidence type="ECO:0000256" key="2">
    <source>
        <dbReference type="ARBA" id="ARBA00004141"/>
    </source>
</evidence>
<keyword evidence="9 17" id="KW-0812">Transmembrane</keyword>
<dbReference type="GO" id="GO:0012505">
    <property type="term" value="C:endomembrane system"/>
    <property type="evidence" value="ECO:0007669"/>
    <property type="project" value="UniProtKB-SubCell"/>
</dbReference>
<dbReference type="AlphaFoldDB" id="A0A1B7XE30"/>
<name>A0A1B7XE30_9BACT</name>
<keyword evidence="8 16" id="KW-0808">Transferase</keyword>
<dbReference type="GO" id="GO:0008654">
    <property type="term" value="P:phospholipid biosynthetic process"/>
    <property type="evidence" value="ECO:0007669"/>
    <property type="project" value="UniProtKB-KW"/>
</dbReference>
<reference evidence="18 19" key="1">
    <citation type="submission" date="2015-01" db="EMBL/GenBank/DDBJ databases">
        <title>Desulfovibrio sp. JC271 draft genome sequence.</title>
        <authorList>
            <person name="Shivani Y."/>
            <person name="Subhash Y."/>
            <person name="Sasikala C."/>
            <person name="Ramana C.V."/>
        </authorList>
    </citation>
    <scope>NUCLEOTIDE SEQUENCE [LARGE SCALE GENOMIC DNA]</scope>
    <source>
        <strain evidence="18 19">JC271</strain>
    </source>
</reference>
<evidence type="ECO:0000256" key="3">
    <source>
        <dbReference type="ARBA" id="ARBA00004308"/>
    </source>
</evidence>
<feature type="transmembrane region" description="Helical" evidence="17">
    <location>
        <begin position="215"/>
        <end position="235"/>
    </location>
</feature>
<evidence type="ECO:0000256" key="6">
    <source>
        <dbReference type="ARBA" id="ARBA00017171"/>
    </source>
</evidence>
<dbReference type="OrthoDB" id="9777147at2"/>
<dbReference type="PATRIC" id="fig|1560234.3.peg.329"/>
<organism evidence="18 19">
    <name type="scientific">Halodesulfovibrio spirochaetisodalis</name>
    <dbReference type="NCBI Taxonomy" id="1560234"/>
    <lineage>
        <taxon>Bacteria</taxon>
        <taxon>Pseudomonadati</taxon>
        <taxon>Thermodesulfobacteriota</taxon>
        <taxon>Desulfovibrionia</taxon>
        <taxon>Desulfovibrionales</taxon>
        <taxon>Desulfovibrionaceae</taxon>
        <taxon>Halodesulfovibrio</taxon>
    </lineage>
</organism>
<evidence type="ECO:0000256" key="8">
    <source>
        <dbReference type="ARBA" id="ARBA00022679"/>
    </source>
</evidence>
<dbReference type="InterPro" id="IPR043130">
    <property type="entry name" value="CDP-OH_PTrfase_TM_dom"/>
</dbReference>
<evidence type="ECO:0000256" key="16">
    <source>
        <dbReference type="RuleBase" id="RU003750"/>
    </source>
</evidence>
<dbReference type="STRING" id="1560234.SP90_07545"/>
<evidence type="ECO:0000256" key="9">
    <source>
        <dbReference type="ARBA" id="ARBA00022692"/>
    </source>
</evidence>
<accession>A0A1B7XE30</accession>
<feature type="transmembrane region" description="Helical" evidence="17">
    <location>
        <begin position="188"/>
        <end position="209"/>
    </location>
</feature>
<dbReference type="RefSeq" id="WP_066854191.1">
    <property type="nucleotide sequence ID" value="NZ_JXMS01000010.1"/>
</dbReference>